<evidence type="ECO:0000313" key="3">
    <source>
        <dbReference type="Proteomes" id="UP001198220"/>
    </source>
</evidence>
<keyword evidence="1" id="KW-0812">Transmembrane</keyword>
<name>A0AAE3A9C7_9FIRM</name>
<organism evidence="2 3">
    <name type="scientific">Hominiventricola filiformis</name>
    <dbReference type="NCBI Taxonomy" id="2885352"/>
    <lineage>
        <taxon>Bacteria</taxon>
        <taxon>Bacillati</taxon>
        <taxon>Bacillota</taxon>
        <taxon>Clostridia</taxon>
        <taxon>Lachnospirales</taxon>
        <taxon>Lachnospiraceae</taxon>
        <taxon>Hominiventricola</taxon>
    </lineage>
</organism>
<dbReference type="EMBL" id="JAJEPS010000007">
    <property type="protein sequence ID" value="MCC2126220.1"/>
    <property type="molecule type" value="Genomic_DNA"/>
</dbReference>
<proteinExistence type="predicted"/>
<feature type="transmembrane region" description="Helical" evidence="1">
    <location>
        <begin position="54"/>
        <end position="79"/>
    </location>
</feature>
<sequence length="395" mass="42806">MREEKNVLNSDVEIPEVVLKKADDALAQIRESTKPVRKAKKEGRFQGGFRYAQAAAIACAVLVGAGGITVTAAVVHHLWSRGMQGNLQATEEQQKDLAERGMVTQFDQSAAQEEGLNLSSMEVTSEGITVKPMELIADGHFVHAAFQVSGYDLADGEEPCFENVVVYTGEDENAQDGWVNMGGGFYDGIVSNNNGEPVYEDGTPLASDETGNIVEHYKAADGTLEYVMTLYKTDPDESLLGQTLHVHFENLGTVEKTEFMNGIGGTWEFDIPVSGKDAAKSCELNTALENVNVTVRSAAISPISIRVDYEVTGELQTQEDDNGLPNVGGVVLKDGSKVLYLLNGGQSGYQKGSDTQAYLLATFDRVIDVDQVQSLLFRLHAGDQPEEYVTVDLPQ</sequence>
<evidence type="ECO:0000256" key="1">
    <source>
        <dbReference type="SAM" id="Phobius"/>
    </source>
</evidence>
<keyword evidence="1" id="KW-1133">Transmembrane helix</keyword>
<keyword evidence="1" id="KW-0472">Membrane</keyword>
<gene>
    <name evidence="2" type="ORF">LKD36_08505</name>
</gene>
<protein>
    <submittedName>
        <fullName evidence="2">DUF4179 domain-containing protein</fullName>
    </submittedName>
</protein>
<comment type="caution">
    <text evidence="2">The sequence shown here is derived from an EMBL/GenBank/DDBJ whole genome shotgun (WGS) entry which is preliminary data.</text>
</comment>
<dbReference type="RefSeq" id="WP_308459344.1">
    <property type="nucleotide sequence ID" value="NZ_JAJEPS010000007.1"/>
</dbReference>
<dbReference type="Proteomes" id="UP001198220">
    <property type="component" value="Unassembled WGS sequence"/>
</dbReference>
<accession>A0AAE3A9C7</accession>
<keyword evidence="3" id="KW-1185">Reference proteome</keyword>
<reference evidence="2 3" key="1">
    <citation type="submission" date="2021-10" db="EMBL/GenBank/DDBJ databases">
        <title>Anaerobic single-cell dispensing facilitates the cultivation of human gut bacteria.</title>
        <authorList>
            <person name="Afrizal A."/>
        </authorList>
    </citation>
    <scope>NUCLEOTIDE SEQUENCE [LARGE SCALE GENOMIC DNA]</scope>
    <source>
        <strain evidence="2 3">CLA-AA-H276</strain>
    </source>
</reference>
<evidence type="ECO:0000313" key="2">
    <source>
        <dbReference type="EMBL" id="MCC2126220.1"/>
    </source>
</evidence>
<dbReference type="AlphaFoldDB" id="A0AAE3A9C7"/>